<dbReference type="PANTHER" id="PTHR35754:SF2">
    <property type="entry name" value="ATP SYNTHASE SUBUNIT B"/>
    <property type="match status" value="1"/>
</dbReference>
<dbReference type="OMA" id="VWILAFK"/>
<keyword evidence="2" id="KW-1185">Reference proteome</keyword>
<dbReference type="PANTHER" id="PTHR35754">
    <property type="entry name" value="ATP SYNTHASE SUBUNIT B"/>
    <property type="match status" value="1"/>
</dbReference>
<organism evidence="2">
    <name type="scientific">Selaginella moellendorffii</name>
    <name type="common">Spikemoss</name>
    <dbReference type="NCBI Taxonomy" id="88036"/>
    <lineage>
        <taxon>Eukaryota</taxon>
        <taxon>Viridiplantae</taxon>
        <taxon>Streptophyta</taxon>
        <taxon>Embryophyta</taxon>
        <taxon>Tracheophyta</taxon>
        <taxon>Lycopodiopsida</taxon>
        <taxon>Selaginellales</taxon>
        <taxon>Selaginellaceae</taxon>
        <taxon>Selaginella</taxon>
    </lineage>
</organism>
<dbReference type="eggNOG" id="ENOG502QRQ7">
    <property type="taxonomic scope" value="Eukaryota"/>
</dbReference>
<dbReference type="HOGENOM" id="CLU_1565095_0_0_1"/>
<accession>D8STR9</accession>
<reference evidence="1 2" key="1">
    <citation type="journal article" date="2011" name="Science">
        <title>The Selaginella genome identifies genetic changes associated with the evolution of vascular plants.</title>
        <authorList>
            <person name="Banks J.A."/>
            <person name="Nishiyama T."/>
            <person name="Hasebe M."/>
            <person name="Bowman J.L."/>
            <person name="Gribskov M."/>
            <person name="dePamphilis C."/>
            <person name="Albert V.A."/>
            <person name="Aono N."/>
            <person name="Aoyama T."/>
            <person name="Ambrose B.A."/>
            <person name="Ashton N.W."/>
            <person name="Axtell M.J."/>
            <person name="Barker E."/>
            <person name="Barker M.S."/>
            <person name="Bennetzen J.L."/>
            <person name="Bonawitz N.D."/>
            <person name="Chapple C."/>
            <person name="Cheng C."/>
            <person name="Correa L.G."/>
            <person name="Dacre M."/>
            <person name="DeBarry J."/>
            <person name="Dreyer I."/>
            <person name="Elias M."/>
            <person name="Engstrom E.M."/>
            <person name="Estelle M."/>
            <person name="Feng L."/>
            <person name="Finet C."/>
            <person name="Floyd S.K."/>
            <person name="Frommer W.B."/>
            <person name="Fujita T."/>
            <person name="Gramzow L."/>
            <person name="Gutensohn M."/>
            <person name="Harholt J."/>
            <person name="Hattori M."/>
            <person name="Heyl A."/>
            <person name="Hirai T."/>
            <person name="Hiwatashi Y."/>
            <person name="Ishikawa M."/>
            <person name="Iwata M."/>
            <person name="Karol K.G."/>
            <person name="Koehler B."/>
            <person name="Kolukisaoglu U."/>
            <person name="Kubo M."/>
            <person name="Kurata T."/>
            <person name="Lalonde S."/>
            <person name="Li K."/>
            <person name="Li Y."/>
            <person name="Litt A."/>
            <person name="Lyons E."/>
            <person name="Manning G."/>
            <person name="Maruyama T."/>
            <person name="Michael T.P."/>
            <person name="Mikami K."/>
            <person name="Miyazaki S."/>
            <person name="Morinaga S."/>
            <person name="Murata T."/>
            <person name="Mueller-Roeber B."/>
            <person name="Nelson D.R."/>
            <person name="Obara M."/>
            <person name="Oguri Y."/>
            <person name="Olmstead R.G."/>
            <person name="Onodera N."/>
            <person name="Petersen B.L."/>
            <person name="Pils B."/>
            <person name="Prigge M."/>
            <person name="Rensing S.A."/>
            <person name="Riano-Pachon D.M."/>
            <person name="Roberts A.W."/>
            <person name="Sato Y."/>
            <person name="Scheller H.V."/>
            <person name="Schulz B."/>
            <person name="Schulz C."/>
            <person name="Shakirov E.V."/>
            <person name="Shibagaki N."/>
            <person name="Shinohara N."/>
            <person name="Shippen D.E."/>
            <person name="Soerensen I."/>
            <person name="Sotooka R."/>
            <person name="Sugimoto N."/>
            <person name="Sugita M."/>
            <person name="Sumikawa N."/>
            <person name="Tanurdzic M."/>
            <person name="Theissen G."/>
            <person name="Ulvskov P."/>
            <person name="Wakazuki S."/>
            <person name="Weng J.K."/>
            <person name="Willats W.W."/>
            <person name="Wipf D."/>
            <person name="Wolf P.G."/>
            <person name="Yang L."/>
            <person name="Zimmer A.D."/>
            <person name="Zhu Q."/>
            <person name="Mitros T."/>
            <person name="Hellsten U."/>
            <person name="Loque D."/>
            <person name="Otillar R."/>
            <person name="Salamov A."/>
            <person name="Schmutz J."/>
            <person name="Shapiro H."/>
            <person name="Lindquist E."/>
            <person name="Lucas S."/>
            <person name="Rokhsar D."/>
            <person name="Grigoriev I.V."/>
        </authorList>
    </citation>
    <scope>NUCLEOTIDE SEQUENCE [LARGE SCALE GENOMIC DNA]</scope>
</reference>
<sequence>SRIEKELEDGVEYWLLERTLCKALSSSSSSEVVCVASDVLRAVRLKSFDYRVLNLLLYRLRDEEVNEVHFNFLKTSELLVEISDDLYFEHSISQEDVVDNSFNILRMFVSLYGAKTAPAKLASLISEIEREYENLVKQLEPGLAARYQKRCEEAVKEGGSNSKHLLGCWTIPHIIQDEAAYRSSVNREAIE</sequence>
<protein>
    <submittedName>
        <fullName evidence="1">Uncharacterized protein</fullName>
    </submittedName>
</protein>
<dbReference type="InParanoid" id="D8STR9"/>
<gene>
    <name evidence="1" type="ORF">SELMODRAFT_124466</name>
</gene>
<proteinExistence type="predicted"/>
<dbReference type="EMBL" id="GL377640">
    <property type="protein sequence ID" value="EFJ12251.1"/>
    <property type="molecule type" value="Genomic_DNA"/>
</dbReference>
<dbReference type="Proteomes" id="UP000001514">
    <property type="component" value="Unassembled WGS sequence"/>
</dbReference>
<name>D8STR9_SELML</name>
<dbReference type="KEGG" id="smo:SELMODRAFT_124466"/>
<evidence type="ECO:0000313" key="2">
    <source>
        <dbReference type="Proteomes" id="UP000001514"/>
    </source>
</evidence>
<dbReference type="Gramene" id="EFJ12251">
    <property type="protein sequence ID" value="EFJ12251"/>
    <property type="gene ID" value="SELMODRAFT_124466"/>
</dbReference>
<dbReference type="STRING" id="88036.D8STR9"/>
<feature type="non-terminal residue" evidence="1">
    <location>
        <position position="1"/>
    </location>
</feature>
<dbReference type="AlphaFoldDB" id="D8STR9"/>
<evidence type="ECO:0000313" key="1">
    <source>
        <dbReference type="EMBL" id="EFJ12251.1"/>
    </source>
</evidence>